<sequence length="123" mass="13567">MALKCMGPRDSLQGHRYREAGGGFKFEEPLPHVPDTTLVKYALLDALTYQEPYGSRFSAFFRSEVKEAILGRTSFVVPVEFAEWMVGVAAIRIDKPEVGLPEDCLGCSRLCGPYDVSAEFTAG</sequence>
<dbReference type="AlphaFoldDB" id="A0A916SRU0"/>
<dbReference type="EMBL" id="BMHH01000028">
    <property type="protein sequence ID" value="GGB10147.1"/>
    <property type="molecule type" value="Genomic_DNA"/>
</dbReference>
<comment type="caution">
    <text evidence="1">The sequence shown here is derived from an EMBL/GenBank/DDBJ whole genome shotgun (WGS) entry which is preliminary data.</text>
</comment>
<evidence type="ECO:0000313" key="2">
    <source>
        <dbReference type="Proteomes" id="UP000646478"/>
    </source>
</evidence>
<gene>
    <name evidence="1" type="ORF">GCM10011491_42630</name>
</gene>
<proteinExistence type="predicted"/>
<keyword evidence="2" id="KW-1185">Reference proteome</keyword>
<evidence type="ECO:0000313" key="1">
    <source>
        <dbReference type="EMBL" id="GGB10147.1"/>
    </source>
</evidence>
<accession>A0A916SRU0</accession>
<reference evidence="1" key="1">
    <citation type="journal article" date="2014" name="Int. J. Syst. Evol. Microbiol.">
        <title>Complete genome sequence of Corynebacterium casei LMG S-19264T (=DSM 44701T), isolated from a smear-ripened cheese.</title>
        <authorList>
            <consortium name="US DOE Joint Genome Institute (JGI-PGF)"/>
            <person name="Walter F."/>
            <person name="Albersmeier A."/>
            <person name="Kalinowski J."/>
            <person name="Ruckert C."/>
        </authorList>
    </citation>
    <scope>NUCLEOTIDE SEQUENCE</scope>
    <source>
        <strain evidence="1">CGMCC 1.15082</strain>
    </source>
</reference>
<name>A0A916SRU0_9HYPH</name>
<dbReference type="Proteomes" id="UP000646478">
    <property type="component" value="Unassembled WGS sequence"/>
</dbReference>
<organism evidence="1 2">
    <name type="scientific">Brucella endophytica</name>
    <dbReference type="NCBI Taxonomy" id="1963359"/>
    <lineage>
        <taxon>Bacteria</taxon>
        <taxon>Pseudomonadati</taxon>
        <taxon>Pseudomonadota</taxon>
        <taxon>Alphaproteobacteria</taxon>
        <taxon>Hyphomicrobiales</taxon>
        <taxon>Brucellaceae</taxon>
        <taxon>Brucella/Ochrobactrum group</taxon>
        <taxon>Brucella</taxon>
    </lineage>
</organism>
<reference evidence="1" key="2">
    <citation type="submission" date="2020-09" db="EMBL/GenBank/DDBJ databases">
        <authorList>
            <person name="Sun Q."/>
            <person name="Zhou Y."/>
        </authorList>
    </citation>
    <scope>NUCLEOTIDE SEQUENCE</scope>
    <source>
        <strain evidence="1">CGMCC 1.15082</strain>
    </source>
</reference>
<protein>
    <submittedName>
        <fullName evidence="1">Uncharacterized protein</fullName>
    </submittedName>
</protein>